<comment type="catalytic activity">
    <reaction evidence="3">
        <text>GMP + ATP = GDP + ADP</text>
        <dbReference type="Rhea" id="RHEA:20780"/>
        <dbReference type="ChEBI" id="CHEBI:30616"/>
        <dbReference type="ChEBI" id="CHEBI:58115"/>
        <dbReference type="ChEBI" id="CHEBI:58189"/>
        <dbReference type="ChEBI" id="CHEBI:456216"/>
        <dbReference type="EC" id="2.7.4.8"/>
    </reaction>
</comment>
<dbReference type="InterPro" id="IPR008144">
    <property type="entry name" value="Guanylate_kin-like_dom"/>
</dbReference>
<dbReference type="Proteomes" id="UP000290567">
    <property type="component" value="Unassembled WGS sequence"/>
</dbReference>
<dbReference type="Gene3D" id="3.40.50.300">
    <property type="entry name" value="P-loop containing nucleotide triphosphate hydrolases"/>
    <property type="match status" value="1"/>
</dbReference>
<dbReference type="InterPro" id="IPR020590">
    <property type="entry name" value="Guanylate_kinase_CS"/>
</dbReference>
<evidence type="ECO:0000256" key="3">
    <source>
        <dbReference type="ARBA" id="ARBA00048594"/>
    </source>
</evidence>
<evidence type="ECO:0000256" key="1">
    <source>
        <dbReference type="ARBA" id="ARBA00003531"/>
    </source>
</evidence>
<dbReference type="RefSeq" id="WP_146624258.1">
    <property type="nucleotide sequence ID" value="NZ_BJCC01000043.1"/>
</dbReference>
<evidence type="ECO:0000259" key="4">
    <source>
        <dbReference type="PROSITE" id="PS50052"/>
    </source>
</evidence>
<dbReference type="GO" id="GO:0033863">
    <property type="term" value="F:ribose 1,5-bisphosphate phosphokinase activity"/>
    <property type="evidence" value="ECO:0007669"/>
    <property type="project" value="TreeGrafter"/>
</dbReference>
<keyword evidence="2" id="KW-0808">Transferase</keyword>
<name>A0A4P5PGH2_9ENTE</name>
<keyword evidence="6" id="KW-1185">Reference proteome</keyword>
<dbReference type="InterPro" id="IPR008145">
    <property type="entry name" value="GK/Ca_channel_bsu"/>
</dbReference>
<dbReference type="EMBL" id="BJCC01000043">
    <property type="protein sequence ID" value="GCF95874.1"/>
    <property type="molecule type" value="Genomic_DNA"/>
</dbReference>
<proteinExistence type="predicted"/>
<comment type="function">
    <text evidence="1">Essential for recycling GMP and indirectly, cGMP.</text>
</comment>
<dbReference type="PROSITE" id="PS50052">
    <property type="entry name" value="GUANYLATE_KINASE_2"/>
    <property type="match status" value="1"/>
</dbReference>
<dbReference type="AlphaFoldDB" id="A0A4P5PGH2"/>
<dbReference type="PROSITE" id="PS00856">
    <property type="entry name" value="GUANYLATE_KINASE_1"/>
    <property type="match status" value="1"/>
</dbReference>
<keyword evidence="5" id="KW-0418">Kinase</keyword>
<dbReference type="GO" id="GO:0005829">
    <property type="term" value="C:cytosol"/>
    <property type="evidence" value="ECO:0007669"/>
    <property type="project" value="TreeGrafter"/>
</dbReference>
<dbReference type="GO" id="GO:0004385">
    <property type="term" value="F:GMP kinase activity"/>
    <property type="evidence" value="ECO:0007669"/>
    <property type="project" value="UniProtKB-EC"/>
</dbReference>
<comment type="caution">
    <text evidence="5">The sequence shown here is derived from an EMBL/GenBank/DDBJ whole genome shotgun (WGS) entry which is preliminary data.</text>
</comment>
<dbReference type="OrthoDB" id="1033810at2"/>
<evidence type="ECO:0000256" key="2">
    <source>
        <dbReference type="ARBA" id="ARBA00022679"/>
    </source>
</evidence>
<organism evidence="5 6">
    <name type="scientific">Enterococcus florum</name>
    <dbReference type="NCBI Taxonomy" id="2480627"/>
    <lineage>
        <taxon>Bacteria</taxon>
        <taxon>Bacillati</taxon>
        <taxon>Bacillota</taxon>
        <taxon>Bacilli</taxon>
        <taxon>Lactobacillales</taxon>
        <taxon>Enterococcaceae</taxon>
        <taxon>Enterococcus</taxon>
    </lineage>
</organism>
<dbReference type="InterPro" id="IPR027417">
    <property type="entry name" value="P-loop_NTPase"/>
</dbReference>
<dbReference type="PANTHER" id="PTHR23117">
    <property type="entry name" value="GUANYLATE KINASE-RELATED"/>
    <property type="match status" value="1"/>
</dbReference>
<dbReference type="PANTHER" id="PTHR23117:SF8">
    <property type="entry name" value="RIBOSE 1,5-BISPHOSPHATE PHOSPHOKINASE PHNN"/>
    <property type="match status" value="1"/>
</dbReference>
<evidence type="ECO:0000313" key="5">
    <source>
        <dbReference type="EMBL" id="GCF95874.1"/>
    </source>
</evidence>
<accession>A0A4P5PGH2</accession>
<protein>
    <submittedName>
        <fullName evidence="5">Guanylate kinase</fullName>
    </submittedName>
</protein>
<dbReference type="GO" id="GO:0006015">
    <property type="term" value="P:5-phosphoribose 1-diphosphate biosynthetic process"/>
    <property type="evidence" value="ECO:0007669"/>
    <property type="project" value="TreeGrafter"/>
</dbReference>
<gene>
    <name evidence="5" type="primary">kdpA</name>
    <name evidence="5" type="ORF">NRIC_37650</name>
</gene>
<feature type="domain" description="Guanylate kinase-like" evidence="4">
    <location>
        <begin position="2"/>
        <end position="181"/>
    </location>
</feature>
<evidence type="ECO:0000313" key="6">
    <source>
        <dbReference type="Proteomes" id="UP000290567"/>
    </source>
</evidence>
<dbReference type="SMART" id="SM00072">
    <property type="entry name" value="GuKc"/>
    <property type="match status" value="1"/>
</dbReference>
<reference evidence="6" key="1">
    <citation type="submission" date="2019-02" db="EMBL/GenBank/DDBJ databases">
        <title>Draft genome sequence of Enterococcus sp. Gos25-1.</title>
        <authorList>
            <person name="Tanaka N."/>
            <person name="Shiwa Y."/>
            <person name="Fujita N."/>
        </authorList>
    </citation>
    <scope>NUCLEOTIDE SEQUENCE [LARGE SCALE GENOMIC DNA]</scope>
    <source>
        <strain evidence="6">Gos25-1</strain>
    </source>
</reference>
<dbReference type="CDD" id="cd00071">
    <property type="entry name" value="GMPK"/>
    <property type="match status" value="1"/>
</dbReference>
<dbReference type="SUPFAM" id="SSF52540">
    <property type="entry name" value="P-loop containing nucleoside triphosphate hydrolases"/>
    <property type="match status" value="1"/>
</dbReference>
<dbReference type="Pfam" id="PF00625">
    <property type="entry name" value="Guanylate_kin"/>
    <property type="match status" value="1"/>
</dbReference>
<sequence>MNYCYLFIGPSGSGKTSLAENCFSPDQKIVSYTTRPARLGEKNGQDYHFISKDTFQQMIQRQEFAEYDHYDGQYYGISNESIESGLRNGDCYDPITASGFWNLRRRFGDAVVPVWITISKETLMDRLKNRQTDSKEIDRRLALFDEDQANLTKLEALPDLIIIDGERSLEAMSQQLRESLK</sequence>